<sequence>MTNTRRTKGIIYDFRMGINLFNYLFLLLFLVTFCAKKEYLQTLEYHIKTYSSRTFLKYSKLLLNKENTISSESFYSAFNIFCNKYNYIHRESIRNIYILIMLYIRIF</sequence>
<keyword evidence="1" id="KW-0472">Membrane</keyword>
<dbReference type="HOGENOM" id="CLU_2209981_0_0_1"/>
<feature type="transmembrane region" description="Helical" evidence="1">
    <location>
        <begin position="12"/>
        <end position="33"/>
    </location>
</feature>
<comment type="caution">
    <text evidence="2">The sequence shown here is derived from an EMBL/GenBank/DDBJ whole genome shotgun (WGS) entry which is preliminary data.</text>
</comment>
<keyword evidence="3" id="KW-1185">Reference proteome</keyword>
<dbReference type="EMBL" id="AFBI03000083">
    <property type="protein sequence ID" value="EJW02218.1"/>
    <property type="molecule type" value="Genomic_DNA"/>
</dbReference>
<dbReference type="Proteomes" id="UP000003163">
    <property type="component" value="Unassembled WGS sequence"/>
</dbReference>
<evidence type="ECO:0000313" key="2">
    <source>
        <dbReference type="EMBL" id="EJW02218.1"/>
    </source>
</evidence>
<gene>
    <name evidence="2" type="ORF">EDEG_03336</name>
</gene>
<evidence type="ECO:0000256" key="1">
    <source>
        <dbReference type="SAM" id="Phobius"/>
    </source>
</evidence>
<proteinExistence type="predicted"/>
<accession>J8ZR94</accession>
<reference evidence="3" key="2">
    <citation type="submission" date="2015-07" db="EMBL/GenBank/DDBJ databases">
        <title>Contrasting host-pathogen interactions and genome evolution in two generalist and specialist microsporidian pathogens of mosquitoes.</title>
        <authorList>
            <consortium name="The Broad Institute Genomics Platform"/>
            <consortium name="The Broad Institute Genome Sequencing Center for Infectious Disease"/>
            <person name="Cuomo C.A."/>
            <person name="Sanscrainte N.D."/>
            <person name="Goldberg J.M."/>
            <person name="Heiman D."/>
            <person name="Young S."/>
            <person name="Zeng Q."/>
            <person name="Becnel J.J."/>
            <person name="Birren B.W."/>
        </authorList>
    </citation>
    <scope>NUCLEOTIDE SEQUENCE [LARGE SCALE GENOMIC DNA]</scope>
    <source>
        <strain evidence="3">USNM 41457</strain>
    </source>
</reference>
<dbReference type="VEuPathDB" id="MicrosporidiaDB:EDEG_03336"/>
<name>J8ZR94_EDHAE</name>
<dbReference type="InParanoid" id="J8ZR94"/>
<reference evidence="2 3" key="1">
    <citation type="submission" date="2011-08" db="EMBL/GenBank/DDBJ databases">
        <authorList>
            <person name="Liu Z.J."/>
            <person name="Shi F.L."/>
            <person name="Lu J.Q."/>
            <person name="Li M."/>
            <person name="Wang Z.L."/>
        </authorList>
    </citation>
    <scope>NUCLEOTIDE SEQUENCE [LARGE SCALE GENOMIC DNA]</scope>
    <source>
        <strain evidence="2 3">USNM 41457</strain>
    </source>
</reference>
<dbReference type="AlphaFoldDB" id="J8ZR94"/>
<keyword evidence="1" id="KW-1133">Transmembrane helix</keyword>
<evidence type="ECO:0000313" key="3">
    <source>
        <dbReference type="Proteomes" id="UP000003163"/>
    </source>
</evidence>
<organism evidence="2 3">
    <name type="scientific">Edhazardia aedis (strain USNM 41457)</name>
    <name type="common">Microsporidian parasite</name>
    <dbReference type="NCBI Taxonomy" id="1003232"/>
    <lineage>
        <taxon>Eukaryota</taxon>
        <taxon>Fungi</taxon>
        <taxon>Fungi incertae sedis</taxon>
        <taxon>Microsporidia</taxon>
        <taxon>Edhazardia</taxon>
    </lineage>
</organism>
<protein>
    <submittedName>
        <fullName evidence="2">Uncharacterized protein</fullName>
    </submittedName>
</protein>
<keyword evidence="1" id="KW-0812">Transmembrane</keyword>